<dbReference type="Pfam" id="PF20803">
    <property type="entry name" value="PaaX_M"/>
    <property type="match status" value="1"/>
</dbReference>
<organism evidence="4 5">
    <name type="scientific">Asanoa ishikariensis</name>
    <dbReference type="NCBI Taxonomy" id="137265"/>
    <lineage>
        <taxon>Bacteria</taxon>
        <taxon>Bacillati</taxon>
        <taxon>Actinomycetota</taxon>
        <taxon>Actinomycetes</taxon>
        <taxon>Micromonosporales</taxon>
        <taxon>Micromonosporaceae</taxon>
        <taxon>Asanoa</taxon>
    </lineage>
</organism>
<dbReference type="STRING" id="137265.SAMN05421684_5630"/>
<evidence type="ECO:0000259" key="1">
    <source>
        <dbReference type="Pfam" id="PF07848"/>
    </source>
</evidence>
<feature type="domain" description="Transcriptional repressor PaaX-like N-terminal" evidence="1">
    <location>
        <begin position="15"/>
        <end position="82"/>
    </location>
</feature>
<dbReference type="InterPro" id="IPR011965">
    <property type="entry name" value="PaaX_trns_reg"/>
</dbReference>
<feature type="domain" description="Transcriptional repressor PaaX-like C-terminal" evidence="2">
    <location>
        <begin position="185"/>
        <end position="274"/>
    </location>
</feature>
<name>A0A1H3TH98_9ACTN</name>
<dbReference type="Pfam" id="PF08223">
    <property type="entry name" value="PaaX_C"/>
    <property type="match status" value="1"/>
</dbReference>
<reference evidence="5" key="1">
    <citation type="submission" date="2016-10" db="EMBL/GenBank/DDBJ databases">
        <authorList>
            <person name="Varghese N."/>
            <person name="Submissions S."/>
        </authorList>
    </citation>
    <scope>NUCLEOTIDE SEQUENCE [LARGE SCALE GENOMIC DNA]</scope>
    <source>
        <strain evidence="5">DSM 44718</strain>
    </source>
</reference>
<dbReference type="InterPro" id="IPR048846">
    <property type="entry name" value="PaaX-like_central"/>
</dbReference>
<dbReference type="Gene3D" id="1.10.10.10">
    <property type="entry name" value="Winged helix-like DNA-binding domain superfamily/Winged helix DNA-binding domain"/>
    <property type="match status" value="1"/>
</dbReference>
<dbReference type="Gene3D" id="3.30.70.2650">
    <property type="match status" value="1"/>
</dbReference>
<evidence type="ECO:0000259" key="3">
    <source>
        <dbReference type="Pfam" id="PF20803"/>
    </source>
</evidence>
<dbReference type="PANTHER" id="PTHR30319">
    <property type="entry name" value="PHENYLACETIC ACID REGULATOR-RELATED TRANSCRIPTIONAL REPRESSOR"/>
    <property type="match status" value="1"/>
</dbReference>
<evidence type="ECO:0000313" key="5">
    <source>
        <dbReference type="Proteomes" id="UP000199632"/>
    </source>
</evidence>
<dbReference type="InterPro" id="IPR036388">
    <property type="entry name" value="WH-like_DNA-bd_sf"/>
</dbReference>
<dbReference type="Gene3D" id="1.20.58.1460">
    <property type="match status" value="1"/>
</dbReference>
<dbReference type="AlphaFoldDB" id="A0A1H3TH98"/>
<keyword evidence="5" id="KW-1185">Reference proteome</keyword>
<gene>
    <name evidence="4" type="ORF">SAMN05421684_5630</name>
</gene>
<proteinExistence type="predicted"/>
<feature type="domain" description="Transcriptional repressor PaaX-like central Cas2-like" evidence="3">
    <location>
        <begin position="103"/>
        <end position="179"/>
    </location>
</feature>
<dbReference type="EMBL" id="FNQB01000003">
    <property type="protein sequence ID" value="SDZ48709.1"/>
    <property type="molecule type" value="Genomic_DNA"/>
</dbReference>
<dbReference type="InterPro" id="IPR012906">
    <property type="entry name" value="PaaX-like_N"/>
</dbReference>
<protein>
    <submittedName>
        <fullName evidence="4">Transcriptional regulator, PaaX family</fullName>
    </submittedName>
</protein>
<dbReference type="RefSeq" id="WP_218137095.1">
    <property type="nucleotide sequence ID" value="NZ_BOND01000002.1"/>
</dbReference>
<sequence>MVVETDDSGGRGQKPRALIVTVYGLYARETNGWMSVASIIRLLGQCAVDEPVVRSAIFRLKRRGLLDAVKLDGVAGYALSADGREILHEGDRRIFTRRRATPADGWLLAMFSVPESKRDQRHVLRSRLAWLGFGTVSAGVWIAPAHLYDEARETLERDGLAVYVELFRGDHLAFADTAARVSQWWDLTRLRKLNDDFLRRYEPMAEAYDRGGRLDDAQAFADYVNALTDWRRLPYLEPGLPLETLPADWNGVRAADVFFALHERLGEAAHRFVDSVRADVRVG</sequence>
<dbReference type="PIRSF" id="PIRSF020623">
    <property type="entry name" value="PaaX"/>
    <property type="match status" value="1"/>
</dbReference>
<dbReference type="Pfam" id="PF07848">
    <property type="entry name" value="PaaX"/>
    <property type="match status" value="1"/>
</dbReference>
<dbReference type="InterPro" id="IPR013225">
    <property type="entry name" value="PaaX_C"/>
</dbReference>
<dbReference type="Proteomes" id="UP000199632">
    <property type="component" value="Unassembled WGS sequence"/>
</dbReference>
<evidence type="ECO:0000259" key="2">
    <source>
        <dbReference type="Pfam" id="PF08223"/>
    </source>
</evidence>
<dbReference type="PANTHER" id="PTHR30319:SF1">
    <property type="entry name" value="TRANSCRIPTIONAL REPRESSOR PAAX"/>
    <property type="match status" value="1"/>
</dbReference>
<dbReference type="GO" id="GO:0006351">
    <property type="term" value="P:DNA-templated transcription"/>
    <property type="evidence" value="ECO:0007669"/>
    <property type="project" value="InterPro"/>
</dbReference>
<evidence type="ECO:0000313" key="4">
    <source>
        <dbReference type="EMBL" id="SDZ48709.1"/>
    </source>
</evidence>
<accession>A0A1H3TH98</accession>